<evidence type="ECO:0000256" key="2">
    <source>
        <dbReference type="ARBA" id="ARBA00022516"/>
    </source>
</evidence>
<keyword evidence="1" id="KW-0678">Repressor</keyword>
<proteinExistence type="predicted"/>
<comment type="caution">
    <text evidence="10">The sequence shown here is derived from an EMBL/GenBank/DDBJ whole genome shotgun (WGS) entry which is preliminary data.</text>
</comment>
<dbReference type="Pfam" id="PF08220">
    <property type="entry name" value="HTH_DeoR"/>
    <property type="match status" value="1"/>
</dbReference>
<dbReference type="NCBIfam" id="NF003359">
    <property type="entry name" value="PRK04424.1"/>
    <property type="match status" value="1"/>
</dbReference>
<dbReference type="InterPro" id="IPR001034">
    <property type="entry name" value="DeoR_HTH"/>
</dbReference>
<dbReference type="GO" id="GO:0003677">
    <property type="term" value="F:DNA binding"/>
    <property type="evidence" value="ECO:0007669"/>
    <property type="project" value="UniProtKB-KW"/>
</dbReference>
<dbReference type="Proteomes" id="UP000009315">
    <property type="component" value="Unassembled WGS sequence"/>
</dbReference>
<dbReference type="GO" id="GO:0045892">
    <property type="term" value="P:negative regulation of DNA-templated transcription"/>
    <property type="evidence" value="ECO:0007669"/>
    <property type="project" value="InterPro"/>
</dbReference>
<dbReference type="PIRSF" id="PIRSF037733">
    <property type="entry name" value="Transcription_factor_FapR"/>
    <property type="match status" value="1"/>
</dbReference>
<keyword evidence="11" id="KW-1185">Reference proteome</keyword>
<evidence type="ECO:0000256" key="6">
    <source>
        <dbReference type="ARBA" id="ARBA00023125"/>
    </source>
</evidence>
<evidence type="ECO:0000256" key="7">
    <source>
        <dbReference type="ARBA" id="ARBA00023160"/>
    </source>
</evidence>
<dbReference type="GO" id="GO:0003700">
    <property type="term" value="F:DNA-binding transcription factor activity"/>
    <property type="evidence" value="ECO:0007669"/>
    <property type="project" value="InterPro"/>
</dbReference>
<keyword evidence="2" id="KW-0444">Lipid biosynthesis</keyword>
<name>K8EA81_9FIRM</name>
<sequence>MLVITIMARDGQAKHLRQQELIRYLTNNPLLKDEELAALFGVSIQTIRLDRSELQIPELRERMKTALQSRRPVRSLASDELVGELLDIEVGRCGVSMLKITPEMCFRKNLVARGHHLFAQANSLAVAVIDAEVALTGAARVLFKHPVTAGDLVLARATVSSQQGHKTVVRVVSRVKETVILEGTFTVFALSEEDNQ</sequence>
<keyword evidence="5" id="KW-0443">Lipid metabolism</keyword>
<keyword evidence="8" id="KW-0804">Transcription</keyword>
<dbReference type="STRING" id="1121428.DESHY_40053"/>
<evidence type="ECO:0000256" key="4">
    <source>
        <dbReference type="ARBA" id="ARBA00023015"/>
    </source>
</evidence>
<keyword evidence="3" id="KW-0276">Fatty acid metabolism</keyword>
<evidence type="ECO:0000256" key="8">
    <source>
        <dbReference type="ARBA" id="ARBA00023163"/>
    </source>
</evidence>
<protein>
    <submittedName>
        <fullName evidence="10">Transcription factor fapR</fullName>
    </submittedName>
</protein>
<keyword evidence="7" id="KW-0275">Fatty acid biosynthesis</keyword>
<dbReference type="GO" id="GO:0006633">
    <property type="term" value="P:fatty acid biosynthetic process"/>
    <property type="evidence" value="ECO:0007669"/>
    <property type="project" value="UniProtKB-KW"/>
</dbReference>
<dbReference type="InterPro" id="IPR017275">
    <property type="entry name" value="Transcription_factor_FapR"/>
</dbReference>
<dbReference type="EMBL" id="CAOS01000011">
    <property type="protein sequence ID" value="CCO08503.1"/>
    <property type="molecule type" value="Genomic_DNA"/>
</dbReference>
<organism evidence="10 11">
    <name type="scientific">Desulforamulus hydrothermalis Lam5 = DSM 18033</name>
    <dbReference type="NCBI Taxonomy" id="1121428"/>
    <lineage>
        <taxon>Bacteria</taxon>
        <taxon>Bacillati</taxon>
        <taxon>Bacillota</taxon>
        <taxon>Clostridia</taxon>
        <taxon>Eubacteriales</taxon>
        <taxon>Peptococcaceae</taxon>
        <taxon>Desulforamulus</taxon>
    </lineage>
</organism>
<evidence type="ECO:0000313" key="10">
    <source>
        <dbReference type="EMBL" id="CCO08503.1"/>
    </source>
</evidence>
<evidence type="ECO:0000256" key="1">
    <source>
        <dbReference type="ARBA" id="ARBA00022491"/>
    </source>
</evidence>
<dbReference type="GO" id="GO:0045717">
    <property type="term" value="P:negative regulation of fatty acid biosynthetic process"/>
    <property type="evidence" value="ECO:0007669"/>
    <property type="project" value="InterPro"/>
</dbReference>
<dbReference type="SUPFAM" id="SSF54637">
    <property type="entry name" value="Thioesterase/thiol ester dehydrase-isomerase"/>
    <property type="match status" value="1"/>
</dbReference>
<evidence type="ECO:0000259" key="9">
    <source>
        <dbReference type="Pfam" id="PF08220"/>
    </source>
</evidence>
<dbReference type="AlphaFoldDB" id="K8EA81"/>
<feature type="domain" description="HTH deoR-type" evidence="9">
    <location>
        <begin position="17"/>
        <end position="59"/>
    </location>
</feature>
<evidence type="ECO:0000256" key="5">
    <source>
        <dbReference type="ARBA" id="ARBA00023098"/>
    </source>
</evidence>
<dbReference type="Gene3D" id="3.10.129.10">
    <property type="entry name" value="Hotdog Thioesterase"/>
    <property type="match status" value="1"/>
</dbReference>
<evidence type="ECO:0000256" key="3">
    <source>
        <dbReference type="ARBA" id="ARBA00022832"/>
    </source>
</evidence>
<reference evidence="10 11" key="1">
    <citation type="journal article" date="2013" name="Genome Announc.">
        <title>Genome Sequence of the Sulfate-Reducing Bacterium Desulfotomaculum hydrothermale Lam5(T).</title>
        <authorList>
            <person name="Amin O."/>
            <person name="Fardeau M.L."/>
            <person name="Valette O."/>
            <person name="Hirschler-Rea A."/>
            <person name="Barbe V."/>
            <person name="Medigue C."/>
            <person name="Vacherie B."/>
            <person name="Ollivier B."/>
            <person name="Bertin P.N."/>
            <person name="Dolla A."/>
        </authorList>
    </citation>
    <scope>NUCLEOTIDE SEQUENCE [LARGE SCALE GENOMIC DNA]</scope>
    <source>
        <strain evidence="11">Lam5 / DSM 18033</strain>
    </source>
</reference>
<dbReference type="InterPro" id="IPR029069">
    <property type="entry name" value="HotDog_dom_sf"/>
</dbReference>
<evidence type="ECO:0000313" key="11">
    <source>
        <dbReference type="Proteomes" id="UP000009315"/>
    </source>
</evidence>
<dbReference type="InterPro" id="IPR036388">
    <property type="entry name" value="WH-like_DNA-bd_sf"/>
</dbReference>
<accession>K8EA81</accession>
<keyword evidence="4" id="KW-0805">Transcription regulation</keyword>
<dbReference type="eggNOG" id="COG2050">
    <property type="taxonomic scope" value="Bacteria"/>
</dbReference>
<dbReference type="Gene3D" id="1.10.10.10">
    <property type="entry name" value="Winged helix-like DNA-binding domain superfamily/Winged helix DNA-binding domain"/>
    <property type="match status" value="1"/>
</dbReference>
<keyword evidence="6" id="KW-0238">DNA-binding</keyword>
<gene>
    <name evidence="10" type="primary">fapR</name>
    <name evidence="10" type="ORF">DESHY_40053</name>
</gene>